<proteinExistence type="predicted"/>
<dbReference type="Proteomes" id="UP000317180">
    <property type="component" value="Unassembled WGS sequence"/>
</dbReference>
<gene>
    <name evidence="2" type="ORF">BAG01nite_11480</name>
    <name evidence="3" type="ORF">EB820_20640</name>
</gene>
<evidence type="ECO:0000313" key="5">
    <source>
        <dbReference type="Proteomes" id="UP000317180"/>
    </source>
</evidence>
<dbReference type="RefSeq" id="WP_122953310.1">
    <property type="nucleotide sequence ID" value="NZ_BJOD01000010.1"/>
</dbReference>
<keyword evidence="5" id="KW-1185">Reference proteome</keyword>
<dbReference type="EMBL" id="RHHN01000066">
    <property type="protein sequence ID" value="RNB51024.1"/>
    <property type="molecule type" value="Genomic_DNA"/>
</dbReference>
<dbReference type="Proteomes" id="UP000276178">
    <property type="component" value="Unassembled WGS sequence"/>
</dbReference>
<dbReference type="Pfam" id="PF14534">
    <property type="entry name" value="DUF4440"/>
    <property type="match status" value="1"/>
</dbReference>
<dbReference type="EMBL" id="BJOD01000010">
    <property type="protein sequence ID" value="GED25046.1"/>
    <property type="molecule type" value="Genomic_DNA"/>
</dbReference>
<name>A0A3M8AIL1_9BACL</name>
<dbReference type="Gene3D" id="3.10.450.50">
    <property type="match status" value="1"/>
</dbReference>
<accession>A0A3M8AIL1</accession>
<evidence type="ECO:0000313" key="3">
    <source>
        <dbReference type="EMBL" id="RNB51024.1"/>
    </source>
</evidence>
<dbReference type="AlphaFoldDB" id="A0A3M8AIL1"/>
<dbReference type="SUPFAM" id="SSF54427">
    <property type="entry name" value="NTF2-like"/>
    <property type="match status" value="1"/>
</dbReference>
<dbReference type="InterPro" id="IPR027843">
    <property type="entry name" value="DUF4440"/>
</dbReference>
<reference evidence="3 4" key="1">
    <citation type="submission" date="2018-10" db="EMBL/GenBank/DDBJ databases">
        <title>Phylogenomics of Brevibacillus.</title>
        <authorList>
            <person name="Dunlap C."/>
        </authorList>
    </citation>
    <scope>NUCLEOTIDE SEQUENCE [LARGE SCALE GENOMIC DNA]</scope>
    <source>
        <strain evidence="3 4">NRRL NRS 1219</strain>
    </source>
</reference>
<dbReference type="InterPro" id="IPR032710">
    <property type="entry name" value="NTF2-like_dom_sf"/>
</dbReference>
<evidence type="ECO:0000313" key="4">
    <source>
        <dbReference type="Proteomes" id="UP000276178"/>
    </source>
</evidence>
<dbReference type="OrthoDB" id="9152983at2"/>
<evidence type="ECO:0000313" key="2">
    <source>
        <dbReference type="EMBL" id="GED25046.1"/>
    </source>
</evidence>
<feature type="domain" description="DUF4440" evidence="1">
    <location>
        <begin position="5"/>
        <end position="113"/>
    </location>
</feature>
<evidence type="ECO:0000259" key="1">
    <source>
        <dbReference type="Pfam" id="PF14534"/>
    </source>
</evidence>
<comment type="caution">
    <text evidence="3">The sequence shown here is derived from an EMBL/GenBank/DDBJ whole genome shotgun (WGS) entry which is preliminary data.</text>
</comment>
<organism evidence="3 4">
    <name type="scientific">Brevibacillus agri</name>
    <dbReference type="NCBI Taxonomy" id="51101"/>
    <lineage>
        <taxon>Bacteria</taxon>
        <taxon>Bacillati</taxon>
        <taxon>Bacillota</taxon>
        <taxon>Bacilli</taxon>
        <taxon>Bacillales</taxon>
        <taxon>Paenibacillaceae</taxon>
        <taxon>Brevibacillus</taxon>
    </lineage>
</organism>
<protein>
    <submittedName>
        <fullName evidence="3">DUF4440 domain-containing protein</fullName>
    </submittedName>
</protein>
<reference evidence="2 5" key="2">
    <citation type="submission" date="2019-06" db="EMBL/GenBank/DDBJ databases">
        <title>Whole genome shotgun sequence of Brevibacillus agri NBRC 15538.</title>
        <authorList>
            <person name="Hosoyama A."/>
            <person name="Uohara A."/>
            <person name="Ohji S."/>
            <person name="Ichikawa N."/>
        </authorList>
    </citation>
    <scope>NUCLEOTIDE SEQUENCE [LARGE SCALE GENOMIC DNA]</scope>
    <source>
        <strain evidence="2 5">NBRC 15538</strain>
    </source>
</reference>
<sequence length="123" mass="14067">MGYQQALEQYIAATNTHDFSNVEKVLHPQAVYWFSDKTCTSLPEIRSYFENAWNVIKEEVYAATDVQWISADQHSATCLYTYRYEGYSNGKFVSGSGRATNVFVKTEAGEWKLIHEHLSSGPR</sequence>
<dbReference type="GeneID" id="82810509"/>